<name>A0ABQ8MXX9_LABRO</name>
<proteinExistence type="predicted"/>
<sequence>MCTDVKGPPSHRFSCGQSPFTEPCVWERKYCILTDSQLILLNKEEEVRALLPYALSPHSSLFLSLRMKSEVPSEIHESPTASSSKGRSLRRTVSVPSEGQFPEYPPEGTSMLGKVYVVLLL</sequence>
<reference evidence="2 3" key="1">
    <citation type="submission" date="2022-01" db="EMBL/GenBank/DDBJ databases">
        <title>A high-quality chromosome-level genome assembly of rohu carp, Labeo rohita.</title>
        <authorList>
            <person name="Arick M.A. II"/>
            <person name="Hsu C.-Y."/>
            <person name="Magbanua Z."/>
            <person name="Pechanova O."/>
            <person name="Grover C."/>
            <person name="Miller E."/>
            <person name="Thrash A."/>
            <person name="Ezzel L."/>
            <person name="Alam S."/>
            <person name="Benzie J."/>
            <person name="Hamilton M."/>
            <person name="Karsi A."/>
            <person name="Lawrence M.L."/>
            <person name="Peterson D.G."/>
        </authorList>
    </citation>
    <scope>NUCLEOTIDE SEQUENCE [LARGE SCALE GENOMIC DNA]</scope>
    <source>
        <strain evidence="3">BAU-BD-2019</strain>
        <tissue evidence="2">Blood</tissue>
    </source>
</reference>
<keyword evidence="3" id="KW-1185">Reference proteome</keyword>
<feature type="region of interest" description="Disordered" evidence="1">
    <location>
        <begin position="71"/>
        <end position="105"/>
    </location>
</feature>
<gene>
    <name evidence="2" type="ORF">H4Q32_004256</name>
</gene>
<evidence type="ECO:0000313" key="2">
    <source>
        <dbReference type="EMBL" id="KAI2667701.1"/>
    </source>
</evidence>
<evidence type="ECO:0000256" key="1">
    <source>
        <dbReference type="SAM" id="MobiDB-lite"/>
    </source>
</evidence>
<dbReference type="Proteomes" id="UP000830375">
    <property type="component" value="Unassembled WGS sequence"/>
</dbReference>
<dbReference type="EMBL" id="JACTAM010000002">
    <property type="protein sequence ID" value="KAI2667701.1"/>
    <property type="molecule type" value="Genomic_DNA"/>
</dbReference>
<evidence type="ECO:0000313" key="3">
    <source>
        <dbReference type="Proteomes" id="UP000830375"/>
    </source>
</evidence>
<accession>A0ABQ8MXX9</accession>
<comment type="caution">
    <text evidence="2">The sequence shown here is derived from an EMBL/GenBank/DDBJ whole genome shotgun (WGS) entry which is preliminary data.</text>
</comment>
<protein>
    <submittedName>
        <fullName evidence="2">Ras/Rap GTPase-activating protein SynGAP</fullName>
    </submittedName>
</protein>
<organism evidence="2 3">
    <name type="scientific">Labeo rohita</name>
    <name type="common">Indian major carp</name>
    <name type="synonym">Cyprinus rohita</name>
    <dbReference type="NCBI Taxonomy" id="84645"/>
    <lineage>
        <taxon>Eukaryota</taxon>
        <taxon>Metazoa</taxon>
        <taxon>Chordata</taxon>
        <taxon>Craniata</taxon>
        <taxon>Vertebrata</taxon>
        <taxon>Euteleostomi</taxon>
        <taxon>Actinopterygii</taxon>
        <taxon>Neopterygii</taxon>
        <taxon>Teleostei</taxon>
        <taxon>Ostariophysi</taxon>
        <taxon>Cypriniformes</taxon>
        <taxon>Cyprinidae</taxon>
        <taxon>Labeoninae</taxon>
        <taxon>Labeonini</taxon>
        <taxon>Labeo</taxon>
    </lineage>
</organism>